<gene>
    <name evidence="2" type="ORF">MERR_LOCUS30235</name>
</gene>
<sequence>MVALKRRLDIMECPPLGDPPVSPVHVQSKEVRTTTSDAFVVGGGREDERTYYLFDIWVPFVEPLEPSPQIQQPIWREMVSNNTIPCTISFLSYKGNYFPYVGSSSNGNLTLEPVRPPTCGLVGPLSQPLQNQHGMSSDPITDVSQPREDPFDLMNRELGVRGEGSSSNNTMTTSDGLRQETPPPPPTTP</sequence>
<proteinExistence type="predicted"/>
<evidence type="ECO:0000313" key="2">
    <source>
        <dbReference type="EMBL" id="CAA7043000.1"/>
    </source>
</evidence>
<evidence type="ECO:0000313" key="3">
    <source>
        <dbReference type="Proteomes" id="UP000467841"/>
    </source>
</evidence>
<dbReference type="EMBL" id="CACVBM020001274">
    <property type="protein sequence ID" value="CAA7043000.1"/>
    <property type="molecule type" value="Genomic_DNA"/>
</dbReference>
<reference evidence="2" key="1">
    <citation type="submission" date="2020-01" db="EMBL/GenBank/DDBJ databases">
        <authorList>
            <person name="Mishra B."/>
        </authorList>
    </citation>
    <scope>NUCLEOTIDE SEQUENCE [LARGE SCALE GENOMIC DNA]</scope>
</reference>
<feature type="region of interest" description="Disordered" evidence="1">
    <location>
        <begin position="123"/>
        <end position="189"/>
    </location>
</feature>
<keyword evidence="3" id="KW-1185">Reference proteome</keyword>
<name>A0A6D2JMP8_9BRAS</name>
<comment type="caution">
    <text evidence="2">The sequence shown here is derived from an EMBL/GenBank/DDBJ whole genome shotgun (WGS) entry which is preliminary data.</text>
</comment>
<protein>
    <submittedName>
        <fullName evidence="2">Uncharacterized protein</fullName>
    </submittedName>
</protein>
<dbReference type="Proteomes" id="UP000467841">
    <property type="component" value="Unassembled WGS sequence"/>
</dbReference>
<feature type="compositionally biased region" description="Polar residues" evidence="1">
    <location>
        <begin position="164"/>
        <end position="176"/>
    </location>
</feature>
<evidence type="ECO:0000256" key="1">
    <source>
        <dbReference type="SAM" id="MobiDB-lite"/>
    </source>
</evidence>
<organism evidence="2 3">
    <name type="scientific">Microthlaspi erraticum</name>
    <dbReference type="NCBI Taxonomy" id="1685480"/>
    <lineage>
        <taxon>Eukaryota</taxon>
        <taxon>Viridiplantae</taxon>
        <taxon>Streptophyta</taxon>
        <taxon>Embryophyta</taxon>
        <taxon>Tracheophyta</taxon>
        <taxon>Spermatophyta</taxon>
        <taxon>Magnoliopsida</taxon>
        <taxon>eudicotyledons</taxon>
        <taxon>Gunneridae</taxon>
        <taxon>Pentapetalae</taxon>
        <taxon>rosids</taxon>
        <taxon>malvids</taxon>
        <taxon>Brassicales</taxon>
        <taxon>Brassicaceae</taxon>
        <taxon>Coluteocarpeae</taxon>
        <taxon>Microthlaspi</taxon>
    </lineage>
</organism>
<dbReference type="AlphaFoldDB" id="A0A6D2JMP8"/>
<accession>A0A6D2JMP8</accession>
<feature type="compositionally biased region" description="Basic and acidic residues" evidence="1">
    <location>
        <begin position="145"/>
        <end position="160"/>
    </location>
</feature>
<feature type="compositionally biased region" description="Polar residues" evidence="1">
    <location>
        <begin position="127"/>
        <end position="144"/>
    </location>
</feature>